<evidence type="ECO:0000256" key="3">
    <source>
        <dbReference type="ARBA" id="ARBA00022692"/>
    </source>
</evidence>
<comment type="subcellular location">
    <subcellularLocation>
        <location evidence="1">Cell membrane</location>
        <topology evidence="1">Multi-pass membrane protein</topology>
    </subcellularLocation>
</comment>
<dbReference type="EMBL" id="LGCM01000048">
    <property type="protein sequence ID" value="KPL79556.1"/>
    <property type="molecule type" value="Genomic_DNA"/>
</dbReference>
<evidence type="ECO:0000256" key="7">
    <source>
        <dbReference type="SAM" id="Phobius"/>
    </source>
</evidence>
<dbReference type="AlphaFoldDB" id="A0A0P6XHH5"/>
<evidence type="ECO:0000256" key="1">
    <source>
        <dbReference type="ARBA" id="ARBA00004651"/>
    </source>
</evidence>
<dbReference type="PANTHER" id="PTHR30572:SF4">
    <property type="entry name" value="ABC TRANSPORTER PERMEASE YTRF"/>
    <property type="match status" value="1"/>
</dbReference>
<evidence type="ECO:0000259" key="8">
    <source>
        <dbReference type="Pfam" id="PF02687"/>
    </source>
</evidence>
<comment type="similarity">
    <text evidence="6">Belongs to the ABC-4 integral membrane protein family.</text>
</comment>
<evidence type="ECO:0000256" key="6">
    <source>
        <dbReference type="ARBA" id="ARBA00038076"/>
    </source>
</evidence>
<evidence type="ECO:0000256" key="2">
    <source>
        <dbReference type="ARBA" id="ARBA00022475"/>
    </source>
</evidence>
<dbReference type="InterPro" id="IPR025857">
    <property type="entry name" value="MacB_PCD"/>
</dbReference>
<dbReference type="RefSeq" id="WP_062418402.1">
    <property type="nucleotide sequence ID" value="NZ_DF967974.1"/>
</dbReference>
<dbReference type="Proteomes" id="UP000050501">
    <property type="component" value="Unassembled WGS sequence"/>
</dbReference>
<feature type="transmembrane region" description="Helical" evidence="7">
    <location>
        <begin position="352"/>
        <end position="379"/>
    </location>
</feature>
<feature type="transmembrane region" description="Helical" evidence="7">
    <location>
        <begin position="431"/>
        <end position="451"/>
    </location>
</feature>
<keyword evidence="3 7" id="KW-0812">Transmembrane</keyword>
<feature type="domain" description="ABC3 transporter permease C-terminal" evidence="8">
    <location>
        <begin position="726"/>
        <end position="842"/>
    </location>
</feature>
<dbReference type="Pfam" id="PF02687">
    <property type="entry name" value="FtsX"/>
    <property type="match status" value="2"/>
</dbReference>
<dbReference type="Pfam" id="PF12704">
    <property type="entry name" value="MacB_PCD"/>
    <property type="match status" value="2"/>
</dbReference>
<feature type="domain" description="ABC3 transporter permease C-terminal" evidence="8">
    <location>
        <begin position="265"/>
        <end position="389"/>
    </location>
</feature>
<feature type="transmembrane region" description="Helical" evidence="7">
    <location>
        <begin position="809"/>
        <end position="833"/>
    </location>
</feature>
<protein>
    <recommendedName>
        <fullName evidence="12">ABC transporter permease</fullName>
    </recommendedName>
</protein>
<feature type="transmembrane region" description="Helical" evidence="7">
    <location>
        <begin position="409"/>
        <end position="425"/>
    </location>
</feature>
<comment type="caution">
    <text evidence="10">The sequence shown here is derived from an EMBL/GenBank/DDBJ whole genome shotgun (WGS) entry which is preliminary data.</text>
</comment>
<keyword evidence="4 7" id="KW-1133">Transmembrane helix</keyword>
<dbReference type="PANTHER" id="PTHR30572">
    <property type="entry name" value="MEMBRANE COMPONENT OF TRANSPORTER-RELATED"/>
    <property type="match status" value="1"/>
</dbReference>
<feature type="transmembrane region" description="Helical" evidence="7">
    <location>
        <begin position="775"/>
        <end position="797"/>
    </location>
</feature>
<proteinExistence type="inferred from homology"/>
<evidence type="ECO:0000256" key="4">
    <source>
        <dbReference type="ARBA" id="ARBA00022989"/>
    </source>
</evidence>
<dbReference type="GO" id="GO:0005886">
    <property type="term" value="C:plasma membrane"/>
    <property type="evidence" value="ECO:0007669"/>
    <property type="project" value="UniProtKB-SubCell"/>
</dbReference>
<feature type="transmembrane region" description="Helical" evidence="7">
    <location>
        <begin position="261"/>
        <end position="286"/>
    </location>
</feature>
<dbReference type="STRING" id="229921.ADN01_14405"/>
<accession>A0A0P6XHH5</accession>
<evidence type="ECO:0000256" key="5">
    <source>
        <dbReference type="ARBA" id="ARBA00023136"/>
    </source>
</evidence>
<feature type="domain" description="MacB-like periplasmic core" evidence="9">
    <location>
        <begin position="492"/>
        <end position="693"/>
    </location>
</feature>
<dbReference type="OrthoDB" id="9780560at2"/>
<feature type="transmembrane region" description="Helical" evidence="7">
    <location>
        <begin position="719"/>
        <end position="740"/>
    </location>
</feature>
<sequence>MNLQFTLASRYLLGRKLRSLLTTLAVIFGVMIIFGMNTILPTMISALQANVQGAEGETDFTIVSKTGSSFPKDTAKSLIEIKGVRAVASSLERTINLPADFVDQDPSRPDQIIAVNLVGLNPEEARTVRAFPTVEGRYLKDTDTSSAVISQTLADAFSVRVGSLIHLPSVSGLTELTVVGLLPAAIGTENEQIFVPLTQAQKMTGEVGKVNTIKVNIEAFASKERRAEIQTNITSAIGANYKVGAMIADDEMFATMEMAKIALNAFGALALFMGGFIIFNTFRTIVAERRRDIGMLRTLGATRRMIIGAILVEGFLLGLLGSLIGLVVGYLMAVAVLAVAQGPLSAFINIKLGWPIIQIPLAVGSVMIGVSVTMLAGLIPAWNASRVTPLEALRPTAAEVEFKNQTGRGFWVGVATITLSLLALLSGQSAFILPGGVIFLVGLMLVAPALVRPFAAFFGRIIARLTVRQGIGGLAEKNLTRQPSRIAVTSSTSLLALATIVAAGGIVFSMKGTLLTMVDNSLGSDFIFLPPSVGLWGSNLGASPLLAETLRKVDGVDTVSTFRFASSQAKGQVVSVLGIQPQDFQKVSGLNFTEGSSAAYQELTTERTLIANSIFMVSTGLGVNDSVELTTPNGPIQYRIAAVASDLLNAKISTIYISQANLQKDFASDQDVFIQLDLRPDADQEVIGAQIKAIGKDYPQFKVISGKDYFNTIESQFEAAFSAVYILFAVLAFPSLIAMLNTMTISVMERTREIGMVRAVGGTRWQIRSMVVTEALLLAAIGAVFGILGGVYLGYMLVTAIEVVFPMGYSFPFLGIVAAVVIALLFGGAAAIIPARKAARMDIIQALRYE</sequence>
<evidence type="ECO:0000313" key="10">
    <source>
        <dbReference type="EMBL" id="KPL79556.1"/>
    </source>
</evidence>
<evidence type="ECO:0000313" key="11">
    <source>
        <dbReference type="Proteomes" id="UP000050501"/>
    </source>
</evidence>
<dbReference type="InterPro" id="IPR050250">
    <property type="entry name" value="Macrolide_Exporter_MacB"/>
</dbReference>
<dbReference type="InterPro" id="IPR003838">
    <property type="entry name" value="ABC3_permease_C"/>
</dbReference>
<reference evidence="10 11" key="1">
    <citation type="submission" date="2015-07" db="EMBL/GenBank/DDBJ databases">
        <title>Genome sequence of Levilinea saccharolytica DSM 16555.</title>
        <authorList>
            <person name="Hemp J."/>
            <person name="Ward L.M."/>
            <person name="Pace L.A."/>
            <person name="Fischer W.W."/>
        </authorList>
    </citation>
    <scope>NUCLEOTIDE SEQUENCE [LARGE SCALE GENOMIC DNA]</scope>
    <source>
        <strain evidence="10 11">KIBI-1</strain>
    </source>
</reference>
<dbReference type="PATRIC" id="fig|229921.5.peg.2053"/>
<feature type="domain" description="MacB-like periplasmic core" evidence="9">
    <location>
        <begin position="19"/>
        <end position="218"/>
    </location>
</feature>
<keyword evidence="11" id="KW-1185">Reference proteome</keyword>
<gene>
    <name evidence="10" type="ORF">ADN01_14405</name>
</gene>
<feature type="transmembrane region" description="Helical" evidence="7">
    <location>
        <begin position="20"/>
        <end position="40"/>
    </location>
</feature>
<evidence type="ECO:0000259" key="9">
    <source>
        <dbReference type="Pfam" id="PF12704"/>
    </source>
</evidence>
<keyword evidence="5 7" id="KW-0472">Membrane</keyword>
<organism evidence="10 11">
    <name type="scientific">Levilinea saccharolytica</name>
    <dbReference type="NCBI Taxonomy" id="229921"/>
    <lineage>
        <taxon>Bacteria</taxon>
        <taxon>Bacillati</taxon>
        <taxon>Chloroflexota</taxon>
        <taxon>Anaerolineae</taxon>
        <taxon>Anaerolineales</taxon>
        <taxon>Anaerolineaceae</taxon>
        <taxon>Levilinea</taxon>
    </lineage>
</organism>
<feature type="transmembrane region" description="Helical" evidence="7">
    <location>
        <begin position="307"/>
        <end position="340"/>
    </location>
</feature>
<name>A0A0P6XHH5_9CHLR</name>
<dbReference type="GO" id="GO:0022857">
    <property type="term" value="F:transmembrane transporter activity"/>
    <property type="evidence" value="ECO:0007669"/>
    <property type="project" value="TreeGrafter"/>
</dbReference>
<feature type="transmembrane region" description="Helical" evidence="7">
    <location>
        <begin position="486"/>
        <end position="508"/>
    </location>
</feature>
<keyword evidence="2" id="KW-1003">Cell membrane</keyword>
<evidence type="ECO:0008006" key="12">
    <source>
        <dbReference type="Google" id="ProtNLM"/>
    </source>
</evidence>